<keyword evidence="3" id="KW-1185">Reference proteome</keyword>
<gene>
    <name evidence="2" type="ORF">MTR67_035623</name>
</gene>
<organism evidence="2 3">
    <name type="scientific">Solanum verrucosum</name>
    <dbReference type="NCBI Taxonomy" id="315347"/>
    <lineage>
        <taxon>Eukaryota</taxon>
        <taxon>Viridiplantae</taxon>
        <taxon>Streptophyta</taxon>
        <taxon>Embryophyta</taxon>
        <taxon>Tracheophyta</taxon>
        <taxon>Spermatophyta</taxon>
        <taxon>Magnoliopsida</taxon>
        <taxon>eudicotyledons</taxon>
        <taxon>Gunneridae</taxon>
        <taxon>Pentapetalae</taxon>
        <taxon>asterids</taxon>
        <taxon>lamiids</taxon>
        <taxon>Solanales</taxon>
        <taxon>Solanaceae</taxon>
        <taxon>Solanoideae</taxon>
        <taxon>Solaneae</taxon>
        <taxon>Solanum</taxon>
    </lineage>
</organism>
<proteinExistence type="predicted"/>
<dbReference type="Pfam" id="PF03101">
    <property type="entry name" value="FAR1"/>
    <property type="match status" value="1"/>
</dbReference>
<sequence length="221" mass="25093">MTYFTPNDTPRYGAEVAHVVLPGNARTTLSKMFVVQNEHDEHSNCGYGDGPDAYFNNEDEDLPNLLHQEMNQPEQDESLSVSVGKEYEFEDEWIEDEDAMHDDNFSDQQYIEGLVVVMVFGSAESLFTFYEEHSRLTNFGVVKKSSHTNSGEYARYLSFACAKSRKSTPRNSSKRVDCKAKINSFVMPDGSCRVTTIVSEHNHQLEASMSHFFSCHKSRSS</sequence>
<accession>A0AAF0UAG7</accession>
<evidence type="ECO:0000313" key="3">
    <source>
        <dbReference type="Proteomes" id="UP001234989"/>
    </source>
</evidence>
<feature type="domain" description="FAR1" evidence="1">
    <location>
        <begin position="128"/>
        <end position="206"/>
    </location>
</feature>
<dbReference type="InterPro" id="IPR004330">
    <property type="entry name" value="FAR1_DNA_bnd_dom"/>
</dbReference>
<name>A0AAF0UAG7_SOLVR</name>
<protein>
    <recommendedName>
        <fullName evidence="1">FAR1 domain-containing protein</fullName>
    </recommendedName>
</protein>
<dbReference type="AlphaFoldDB" id="A0AAF0UAG7"/>
<evidence type="ECO:0000313" key="2">
    <source>
        <dbReference type="EMBL" id="WMV42238.1"/>
    </source>
</evidence>
<dbReference type="PANTHER" id="PTHR46328">
    <property type="entry name" value="FAR-RED IMPAIRED RESPONSIVE (FAR1) FAMILY PROTEIN-RELATED"/>
    <property type="match status" value="1"/>
</dbReference>
<dbReference type="PANTHER" id="PTHR46328:SF35">
    <property type="entry name" value="PROTEIN FAR1-RELATED SEQUENCE 5-LIKE"/>
    <property type="match status" value="1"/>
</dbReference>
<evidence type="ECO:0000259" key="1">
    <source>
        <dbReference type="Pfam" id="PF03101"/>
    </source>
</evidence>
<dbReference type="Proteomes" id="UP001234989">
    <property type="component" value="Chromosome 8"/>
</dbReference>
<dbReference type="EMBL" id="CP133619">
    <property type="protein sequence ID" value="WMV42238.1"/>
    <property type="molecule type" value="Genomic_DNA"/>
</dbReference>
<reference evidence="2" key="1">
    <citation type="submission" date="2023-08" db="EMBL/GenBank/DDBJ databases">
        <title>A de novo genome assembly of Solanum verrucosum Schlechtendal, a Mexican diploid species geographically isolated from the other diploid A-genome species in potato relatives.</title>
        <authorList>
            <person name="Hosaka K."/>
        </authorList>
    </citation>
    <scope>NUCLEOTIDE SEQUENCE</scope>
    <source>
        <tissue evidence="2">Young leaves</tissue>
    </source>
</reference>